<protein>
    <submittedName>
        <fullName evidence="2">DUF3300 domain-containing protein</fullName>
    </submittedName>
</protein>
<reference evidence="3" key="1">
    <citation type="journal article" date="2019" name="Int. J. Syst. Evol. Microbiol.">
        <title>The Global Catalogue of Microorganisms (GCM) 10K type strain sequencing project: providing services to taxonomists for standard genome sequencing and annotation.</title>
        <authorList>
            <consortium name="The Broad Institute Genomics Platform"/>
            <consortium name="The Broad Institute Genome Sequencing Center for Infectious Disease"/>
            <person name="Wu L."/>
            <person name="Ma J."/>
        </authorList>
    </citation>
    <scope>NUCLEOTIDE SEQUENCE [LARGE SCALE GENOMIC DNA]</scope>
    <source>
        <strain evidence="3">CCM 4481</strain>
    </source>
</reference>
<dbReference type="Pfam" id="PF11737">
    <property type="entry name" value="DUF3300"/>
    <property type="match status" value="1"/>
</dbReference>
<feature type="compositionally biased region" description="Low complexity" evidence="1">
    <location>
        <begin position="273"/>
        <end position="284"/>
    </location>
</feature>
<feature type="compositionally biased region" description="Gly residues" evidence="1">
    <location>
        <begin position="371"/>
        <end position="417"/>
    </location>
</feature>
<dbReference type="PANTHER" id="PTHR40269:SF1">
    <property type="entry name" value="OUTER MEMBRANE PROTEIN"/>
    <property type="match status" value="1"/>
</dbReference>
<feature type="compositionally biased region" description="Low complexity" evidence="1">
    <location>
        <begin position="441"/>
        <end position="451"/>
    </location>
</feature>
<comment type="caution">
    <text evidence="2">The sequence shown here is derived from an EMBL/GenBank/DDBJ whole genome shotgun (WGS) entry which is preliminary data.</text>
</comment>
<evidence type="ECO:0000313" key="3">
    <source>
        <dbReference type="Proteomes" id="UP001595961"/>
    </source>
</evidence>
<accession>A0ABV9C401</accession>
<proteinExistence type="predicted"/>
<evidence type="ECO:0000256" key="1">
    <source>
        <dbReference type="SAM" id="MobiDB-lite"/>
    </source>
</evidence>
<dbReference type="EMBL" id="JBHSGA010000017">
    <property type="protein sequence ID" value="MFC4527239.1"/>
    <property type="molecule type" value="Genomic_DNA"/>
</dbReference>
<dbReference type="InterPro" id="IPR021728">
    <property type="entry name" value="DUF3300"/>
</dbReference>
<feature type="region of interest" description="Disordered" evidence="1">
    <location>
        <begin position="273"/>
        <end position="480"/>
    </location>
</feature>
<name>A0ABV9C401_9GAMM</name>
<sequence>MKTATRSRWVQFFLLPVWVFFTGWAVAQNAPPPQGGQPAQGSQQVFKPEQLDQMLAPVALYPDALLSQILMATTYPGDVAEAAAWSAANPKAQGDAAVKQVEDKPWDPSVQSLVAFPQVLIQMKDRPDWVQNVGDAFLAEPDQVMASVQRLRAKAQQAGNLKSNDQQKVVVQQAPAEAAAPSTTIIQIEPTNPEVVYVPSYNPTVVYGSWAYPGYPPYYWPPPAAYYPYGGALAAGLMFGAGIAITNSLWGGFNWGGGDVNINTNRYNNINRSSNRISGSGNTRWNHNPQNRRGTPYRDSGSRDRFGQGVGGADQRQGFRGRDGAANADRQRAMQSFDRTTNNGSSPSARRGANGGAAGPARAAPGDRMAGNGGFDRGGQGAGGLGDRNAGGGNRAGGVGGGDRGGGGNFGQRGGGNRPQARDNAFGGVQSPGSSRTQMNRGQSSQRSMGSSRGGGGGGRQMSRPAPSRGGGGGRRRLGA</sequence>
<evidence type="ECO:0000313" key="2">
    <source>
        <dbReference type="EMBL" id="MFC4527239.1"/>
    </source>
</evidence>
<dbReference type="PANTHER" id="PTHR40269">
    <property type="entry name" value="OUTER MEMBRANE PROTEIN-RELATED"/>
    <property type="match status" value="1"/>
</dbReference>
<organism evidence="2 3">
    <name type="scientific">Dyella halodurans</name>
    <dbReference type="NCBI Taxonomy" id="1920171"/>
    <lineage>
        <taxon>Bacteria</taxon>
        <taxon>Pseudomonadati</taxon>
        <taxon>Pseudomonadota</taxon>
        <taxon>Gammaproteobacteria</taxon>
        <taxon>Lysobacterales</taxon>
        <taxon>Rhodanobacteraceae</taxon>
        <taxon>Dyella</taxon>
    </lineage>
</organism>
<keyword evidence="3" id="KW-1185">Reference proteome</keyword>
<feature type="compositionally biased region" description="Polar residues" evidence="1">
    <location>
        <begin position="333"/>
        <end position="343"/>
    </location>
</feature>
<dbReference type="Proteomes" id="UP001595961">
    <property type="component" value="Unassembled WGS sequence"/>
</dbReference>
<dbReference type="RefSeq" id="WP_380004185.1">
    <property type="nucleotide sequence ID" value="NZ_JBHSGA010000017.1"/>
</dbReference>
<feature type="compositionally biased region" description="Polar residues" evidence="1">
    <location>
        <begin position="431"/>
        <end position="440"/>
    </location>
</feature>
<gene>
    <name evidence="2" type="ORF">ACFO5W_11405</name>
</gene>